<dbReference type="OMA" id="EGRHICC"/>
<dbReference type="RefSeq" id="XP_001802156.1">
    <property type="nucleotide sequence ID" value="XM_001802104.1"/>
</dbReference>
<organism evidence="4 5">
    <name type="scientific">Phaeosphaeria nodorum (strain SN15 / ATCC MYA-4574 / FGSC 10173)</name>
    <name type="common">Glume blotch fungus</name>
    <name type="synonym">Parastagonospora nodorum</name>
    <dbReference type="NCBI Taxonomy" id="321614"/>
    <lineage>
        <taxon>Eukaryota</taxon>
        <taxon>Fungi</taxon>
        <taxon>Dikarya</taxon>
        <taxon>Ascomycota</taxon>
        <taxon>Pezizomycotina</taxon>
        <taxon>Dothideomycetes</taxon>
        <taxon>Pleosporomycetidae</taxon>
        <taxon>Pleosporales</taxon>
        <taxon>Pleosporineae</taxon>
        <taxon>Phaeosphaeriaceae</taxon>
        <taxon>Parastagonospora</taxon>
    </lineage>
</organism>
<dbReference type="GO" id="GO:0016491">
    <property type="term" value="F:oxidoreductase activity"/>
    <property type="evidence" value="ECO:0007669"/>
    <property type="project" value="UniProtKB-KW"/>
</dbReference>
<proteinExistence type="inferred from homology"/>
<dbReference type="InterPro" id="IPR001509">
    <property type="entry name" value="Epimerase_deHydtase"/>
</dbReference>
<feature type="domain" description="NAD-dependent epimerase/dehydratase" evidence="3">
    <location>
        <begin position="5"/>
        <end position="258"/>
    </location>
</feature>
<dbReference type="EMBL" id="CP069042">
    <property type="protein sequence ID" value="QRD06553.1"/>
    <property type="molecule type" value="Genomic_DNA"/>
</dbReference>
<dbReference type="PANTHER" id="PTHR10366:SF564">
    <property type="entry name" value="STEROL-4-ALPHA-CARBOXYLATE 3-DEHYDROGENASE, DECARBOXYLATING"/>
    <property type="match status" value="1"/>
</dbReference>
<evidence type="ECO:0000313" key="5">
    <source>
        <dbReference type="Proteomes" id="UP000663193"/>
    </source>
</evidence>
<protein>
    <recommendedName>
        <fullName evidence="3">NAD-dependent epimerase/dehydratase domain-containing protein</fullName>
    </recommendedName>
</protein>
<keyword evidence="1" id="KW-0560">Oxidoreductase</keyword>
<evidence type="ECO:0000259" key="3">
    <source>
        <dbReference type="Pfam" id="PF01370"/>
    </source>
</evidence>
<dbReference type="Pfam" id="PF01370">
    <property type="entry name" value="Epimerase"/>
    <property type="match status" value="1"/>
</dbReference>
<evidence type="ECO:0000256" key="2">
    <source>
        <dbReference type="ARBA" id="ARBA00023445"/>
    </source>
</evidence>
<dbReference type="PANTHER" id="PTHR10366">
    <property type="entry name" value="NAD DEPENDENT EPIMERASE/DEHYDRATASE"/>
    <property type="match status" value="1"/>
</dbReference>
<keyword evidence="5" id="KW-1185">Reference proteome</keyword>
<evidence type="ECO:0000313" key="4">
    <source>
        <dbReference type="EMBL" id="QRD06553.1"/>
    </source>
</evidence>
<dbReference type="InterPro" id="IPR050425">
    <property type="entry name" value="NAD(P)_dehydrat-like"/>
</dbReference>
<accession>A0A7U2NQE0</accession>
<dbReference type="InterPro" id="IPR036291">
    <property type="entry name" value="NAD(P)-bd_dom_sf"/>
</dbReference>
<dbReference type="FunFam" id="3.40.50.720:FF:000426">
    <property type="entry name" value="Aldehyde reductase 2"/>
    <property type="match status" value="1"/>
</dbReference>
<sequence>MSDLVFITGGSGHIGCRVIISALQAGYSVRAAVRSSSKATLILATPSIQALNPESKLTFVIVPDLLVDGAYDDAIKGAAYAIHVASPLATPLEEGENYHTKLIQPAVKGTVNMLEAAKKYGGVKRVVITSSVGGIAFWKDLHEWPAETVVTEKTRAKNIPEPYTMDVEAYSAGKIAALNETEAWMKREKGNISFDVVNIFPSFVLGRDELATSPTEALKGTNLLVLGPVLGEKVDLPLVGSSVDVRDVALAHVKALDPKVPGNQGYLLTAGGLEGRPLEDVFEIVARNFPDAVKAGVLPNNGRIASKPRKFDAAASEKALGMKYIDFEEQVKDVIGHYIELVAAAKKNSA</sequence>
<dbReference type="VEuPathDB" id="FungiDB:JI435_119210"/>
<name>A0A7U2NQE0_PHANO</name>
<dbReference type="AlphaFoldDB" id="A0A7U2NQE0"/>
<dbReference type="Gene3D" id="3.40.50.720">
    <property type="entry name" value="NAD(P)-binding Rossmann-like Domain"/>
    <property type="match status" value="1"/>
</dbReference>
<dbReference type="KEGG" id="pno:SNOG_11921"/>
<dbReference type="OrthoDB" id="2735536at2759"/>
<dbReference type="SUPFAM" id="SSF51735">
    <property type="entry name" value="NAD(P)-binding Rossmann-fold domains"/>
    <property type="match status" value="1"/>
</dbReference>
<evidence type="ECO:0000256" key="1">
    <source>
        <dbReference type="ARBA" id="ARBA00023002"/>
    </source>
</evidence>
<gene>
    <name evidence="4" type="ORF">JI435_119210</name>
</gene>
<dbReference type="Proteomes" id="UP000663193">
    <property type="component" value="Chromosome 20"/>
</dbReference>
<comment type="similarity">
    <text evidence="2">Belongs to the NAD(P)-dependent epimerase/dehydratase family. Dihydroflavonol-4-reductase subfamily.</text>
</comment>
<reference evidence="5" key="1">
    <citation type="journal article" date="2021" name="BMC Genomics">
        <title>Chromosome-level genome assembly and manually-curated proteome of model necrotroph Parastagonospora nodorum Sn15 reveals a genome-wide trove of candidate effector homologs, and redundancy of virulence-related functions within an accessory chromosome.</title>
        <authorList>
            <person name="Bertazzoni S."/>
            <person name="Jones D.A.B."/>
            <person name="Phan H.T."/>
            <person name="Tan K.-C."/>
            <person name="Hane J.K."/>
        </authorList>
    </citation>
    <scope>NUCLEOTIDE SEQUENCE [LARGE SCALE GENOMIC DNA]</scope>
    <source>
        <strain evidence="5">SN15 / ATCC MYA-4574 / FGSC 10173)</strain>
    </source>
</reference>